<feature type="transmembrane region" description="Helical" evidence="12">
    <location>
        <begin position="96"/>
        <end position="123"/>
    </location>
</feature>
<feature type="domain" description="Glycosyltransferase 2-like" evidence="14">
    <location>
        <begin position="247"/>
        <end position="441"/>
    </location>
</feature>
<keyword evidence="5 12" id="KW-1003">Cell membrane</keyword>
<keyword evidence="11 12" id="KW-0472">Membrane</keyword>
<comment type="caution">
    <text evidence="15">The sequence shown here is derived from an EMBL/GenBank/DDBJ whole genome shotgun (WGS) entry which is preliminary data.</text>
</comment>
<feature type="transmembrane region" description="Helical" evidence="12">
    <location>
        <begin position="565"/>
        <end position="589"/>
    </location>
</feature>
<dbReference type="InterPro" id="IPR029044">
    <property type="entry name" value="Nucleotide-diphossugar_trans"/>
</dbReference>
<keyword evidence="6" id="KW-0997">Cell inner membrane</keyword>
<dbReference type="AlphaFoldDB" id="A0A370FWZ0"/>
<dbReference type="NCBIfam" id="NF003956">
    <property type="entry name" value="PRK05454.1-3"/>
    <property type="match status" value="1"/>
</dbReference>
<dbReference type="GO" id="GO:0009250">
    <property type="term" value="P:glucan biosynthetic process"/>
    <property type="evidence" value="ECO:0007669"/>
    <property type="project" value="UniProtKB-UniRule"/>
</dbReference>
<reference evidence="15 16" key="1">
    <citation type="submission" date="2018-07" db="EMBL/GenBank/DDBJ databases">
        <title>Genomic Encyclopedia of Type Strains, Phase IV (KMG-IV): sequencing the most valuable type-strain genomes for metagenomic binning, comparative biology and taxonomic classification.</title>
        <authorList>
            <person name="Goeker M."/>
        </authorList>
    </citation>
    <scope>NUCLEOTIDE SEQUENCE [LARGE SCALE GENOMIC DNA]</scope>
    <source>
        <strain evidence="15 16">DSM 5603</strain>
    </source>
</reference>
<organism evidence="15 16">
    <name type="scientific">Gluconacetobacter liquefaciens</name>
    <name type="common">Acetobacter liquefaciens</name>
    <dbReference type="NCBI Taxonomy" id="89584"/>
    <lineage>
        <taxon>Bacteria</taxon>
        <taxon>Pseudomonadati</taxon>
        <taxon>Pseudomonadota</taxon>
        <taxon>Alphaproteobacteria</taxon>
        <taxon>Acetobacterales</taxon>
        <taxon>Acetobacteraceae</taxon>
        <taxon>Gluconacetobacter</taxon>
    </lineage>
</organism>
<evidence type="ECO:0000256" key="10">
    <source>
        <dbReference type="ARBA" id="ARBA00022989"/>
    </source>
</evidence>
<evidence type="ECO:0000256" key="1">
    <source>
        <dbReference type="ARBA" id="ARBA00004429"/>
    </source>
</evidence>
<evidence type="ECO:0000256" key="9">
    <source>
        <dbReference type="ARBA" id="ARBA00022692"/>
    </source>
</evidence>
<dbReference type="InterPro" id="IPR050321">
    <property type="entry name" value="Glycosyltr_2/OpgH_subfam"/>
</dbReference>
<dbReference type="InterPro" id="IPR001173">
    <property type="entry name" value="Glyco_trans_2-like"/>
</dbReference>
<dbReference type="CDD" id="cd04191">
    <property type="entry name" value="Glucan_BSP_MdoH"/>
    <property type="match status" value="1"/>
</dbReference>
<dbReference type="PANTHER" id="PTHR43867:SF5">
    <property type="entry name" value="GLUCANS BIOSYNTHESIS GLUCOSYLTRANSFERASE H"/>
    <property type="match status" value="1"/>
</dbReference>
<keyword evidence="7 12" id="KW-0328">Glycosyltransferase</keyword>
<dbReference type="EMBL" id="QQAW01000012">
    <property type="protein sequence ID" value="RDI36147.1"/>
    <property type="molecule type" value="Genomic_DNA"/>
</dbReference>
<dbReference type="Pfam" id="PF13632">
    <property type="entry name" value="Glyco_trans_2_3"/>
    <property type="match status" value="1"/>
</dbReference>
<name>A0A370FWZ0_GLULI</name>
<feature type="transmembrane region" description="Helical" evidence="12">
    <location>
        <begin position="418"/>
        <end position="443"/>
    </location>
</feature>
<evidence type="ECO:0000256" key="11">
    <source>
        <dbReference type="ARBA" id="ARBA00023136"/>
    </source>
</evidence>
<accession>A0A370FWZ0</accession>
<feature type="transmembrane region" description="Helical" evidence="12">
    <location>
        <begin position="507"/>
        <end position="530"/>
    </location>
</feature>
<comment type="similarity">
    <text evidence="3 12">Belongs to the glycosyltransferase 2 family. OpgH subfamily.</text>
</comment>
<dbReference type="PANTHER" id="PTHR43867">
    <property type="entry name" value="CELLULOSE SYNTHASE CATALYTIC SUBUNIT A [UDP-FORMING]"/>
    <property type="match status" value="1"/>
</dbReference>
<dbReference type="NCBIfam" id="NF003962">
    <property type="entry name" value="PRK05454.2-5"/>
    <property type="match status" value="1"/>
</dbReference>
<keyword evidence="8 12" id="KW-0808">Transferase</keyword>
<evidence type="ECO:0000313" key="16">
    <source>
        <dbReference type="Proteomes" id="UP000254958"/>
    </source>
</evidence>
<sequence>MDTIGRRAEMGMGDGSRPGTGDGGMFRALPDEAPMEMATQSLSERPLTHGRPRVPVTEPALMALRRLAVIGSATLLTIYGAYAMNRVLNSVGYSVLGVIVLVLFVLLFQWIALAFTSAVGGFVSLLRHGGLGLGIACDGELPALSTRTALLMPTYNESPGRVMAGLRAMYDSMAATGRLDSFDFFILSDTTNPDVWVEEEAAFLALRAATGGDRRIFYRRRPLNTERKAGNIAEWVRRFGGAYAQMVTLDADSLMAGGTVVRIVAAMECNPGVGLIQTLPEIVNGTTLFARMQQFAGRVYGPLIAHGIAWWHGSEGNYWGHNAVIRTRAFAEQAGLPHLPGRKPFGGHILSHDFVEAALMRRGGWAIHMVPGLPGSYEESPPSLTDIAIRDRRWCQGNLQHAKVVGTRGLNWVSRMHMLMGIGSYVTSPLWLLFLLAGILISLQSRFEKPEYFGDTKSLYPNWPHVDPEQAKYVFIGTMGILLAPKLLAYVALLFDPATRRGCGGAVRAALSVLVETLIGGLVAPVAMLIQTSGVLSILLGRDSGWNAQRRDDGGVPLMDTVRAYWIYMLFGLVLGACAWSVSIPLFLWMTPVLLGLVFAIPLAAATSSRDAGQALLRAGLLLIPEETSPPDILRRAAAANAARPEAEGGEAIHLLLADPELMAAHRAMLPPPRRPGDSINSDLLVGLLKLSESPDPDSAVMRLRRTEKAAVLGSAEGLERLDALRGGERRD</sequence>
<dbReference type="Gene3D" id="3.90.550.10">
    <property type="entry name" value="Spore Coat Polysaccharide Biosynthesis Protein SpsA, Chain A"/>
    <property type="match status" value="1"/>
</dbReference>
<keyword evidence="9 12" id="KW-0812">Transmembrane</keyword>
<evidence type="ECO:0000256" key="12">
    <source>
        <dbReference type="HAMAP-Rule" id="MF_01072"/>
    </source>
</evidence>
<comment type="pathway">
    <text evidence="2 12">Glycan metabolism; osmoregulated periplasmic glucan (OPG) biosynthesis.</text>
</comment>
<dbReference type="GO" id="GO:0005886">
    <property type="term" value="C:plasma membrane"/>
    <property type="evidence" value="ECO:0007669"/>
    <property type="project" value="UniProtKB-SubCell"/>
</dbReference>
<evidence type="ECO:0000256" key="8">
    <source>
        <dbReference type="ARBA" id="ARBA00022679"/>
    </source>
</evidence>
<evidence type="ECO:0000313" key="15">
    <source>
        <dbReference type="EMBL" id="RDI36147.1"/>
    </source>
</evidence>
<evidence type="ECO:0000256" key="2">
    <source>
        <dbReference type="ARBA" id="ARBA00005001"/>
    </source>
</evidence>
<protein>
    <recommendedName>
        <fullName evidence="4 12">Glucans biosynthesis glucosyltransferase H</fullName>
        <ecNumber evidence="12">2.4.1.-</ecNumber>
    </recommendedName>
</protein>
<proteinExistence type="inferred from homology"/>
<evidence type="ECO:0000256" key="13">
    <source>
        <dbReference type="SAM" id="MobiDB-lite"/>
    </source>
</evidence>
<evidence type="ECO:0000256" key="3">
    <source>
        <dbReference type="ARBA" id="ARBA00009337"/>
    </source>
</evidence>
<feature type="transmembrane region" description="Helical" evidence="12">
    <location>
        <begin position="473"/>
        <end position="495"/>
    </location>
</feature>
<dbReference type="SUPFAM" id="SSF53448">
    <property type="entry name" value="Nucleotide-diphospho-sugar transferases"/>
    <property type="match status" value="1"/>
</dbReference>
<evidence type="ECO:0000256" key="5">
    <source>
        <dbReference type="ARBA" id="ARBA00022475"/>
    </source>
</evidence>
<evidence type="ECO:0000256" key="6">
    <source>
        <dbReference type="ARBA" id="ARBA00022519"/>
    </source>
</evidence>
<feature type="region of interest" description="Disordered" evidence="13">
    <location>
        <begin position="1"/>
        <end position="26"/>
    </location>
</feature>
<comment type="function">
    <text evidence="12">Involved in the biosynthesis of osmoregulated periplasmic glucans (OPGs).</text>
</comment>
<evidence type="ECO:0000259" key="14">
    <source>
        <dbReference type="Pfam" id="PF13632"/>
    </source>
</evidence>
<dbReference type="GO" id="GO:0016758">
    <property type="term" value="F:hexosyltransferase activity"/>
    <property type="evidence" value="ECO:0007669"/>
    <property type="project" value="UniProtKB-UniRule"/>
</dbReference>
<keyword evidence="10 12" id="KW-1133">Transmembrane helix</keyword>
<dbReference type="UniPathway" id="UPA00637"/>
<evidence type="ECO:0000256" key="4">
    <source>
        <dbReference type="ARBA" id="ARBA00020585"/>
    </source>
</evidence>
<gene>
    <name evidence="12" type="primary">opgH</name>
    <name evidence="15" type="ORF">C7453_11228</name>
</gene>
<dbReference type="InterPro" id="IPR023725">
    <property type="entry name" value="Glucans_biosynth_gluTrFase_H"/>
</dbReference>
<feature type="compositionally biased region" description="Gly residues" evidence="13">
    <location>
        <begin position="12"/>
        <end position="24"/>
    </location>
</feature>
<dbReference type="HAMAP" id="MF_01072">
    <property type="entry name" value="MdoH_OpgH"/>
    <property type="match status" value="1"/>
</dbReference>
<evidence type="ECO:0000256" key="7">
    <source>
        <dbReference type="ARBA" id="ARBA00022676"/>
    </source>
</evidence>
<feature type="transmembrane region" description="Helical" evidence="12">
    <location>
        <begin position="67"/>
        <end position="84"/>
    </location>
</feature>
<dbReference type="NCBIfam" id="NF003958">
    <property type="entry name" value="PRK05454.2-1"/>
    <property type="match status" value="1"/>
</dbReference>
<dbReference type="EC" id="2.4.1.-" evidence="12"/>
<comment type="subcellular location">
    <subcellularLocation>
        <location evidence="1">Cell inner membrane</location>
        <topology evidence="1">Multi-pass membrane protein</topology>
    </subcellularLocation>
    <subcellularLocation>
        <location evidence="12">Cell membrane</location>
        <topology evidence="12">Multi-pass membrane protein</topology>
    </subcellularLocation>
</comment>
<keyword evidence="16" id="KW-1185">Reference proteome</keyword>
<dbReference type="Proteomes" id="UP000254958">
    <property type="component" value="Unassembled WGS sequence"/>
</dbReference>